<organism evidence="2 4">
    <name type="scientific">Archangium gephyra</name>
    <dbReference type="NCBI Taxonomy" id="48"/>
    <lineage>
        <taxon>Bacteria</taxon>
        <taxon>Pseudomonadati</taxon>
        <taxon>Myxococcota</taxon>
        <taxon>Myxococcia</taxon>
        <taxon>Myxococcales</taxon>
        <taxon>Cystobacterineae</taxon>
        <taxon>Archangiaceae</taxon>
        <taxon>Archangium</taxon>
    </lineage>
</organism>
<keyword evidence="5" id="KW-1185">Reference proteome</keyword>
<dbReference type="EMBL" id="QUMU01000022">
    <property type="protein sequence ID" value="REG20342.1"/>
    <property type="molecule type" value="Genomic_DNA"/>
</dbReference>
<dbReference type="Proteomes" id="UP000035579">
    <property type="component" value="Chromosome"/>
</dbReference>
<dbReference type="EMBL" id="CP011509">
    <property type="protein sequence ID" value="AKI98559.1"/>
    <property type="molecule type" value="Genomic_DNA"/>
</dbReference>
<accession>A0AAC8TA40</accession>
<dbReference type="Proteomes" id="UP000256345">
    <property type="component" value="Unassembled WGS sequence"/>
</dbReference>
<evidence type="ECO:0000256" key="1">
    <source>
        <dbReference type="SAM" id="MobiDB-lite"/>
    </source>
</evidence>
<protein>
    <submittedName>
        <fullName evidence="2">Uncharacterized protein</fullName>
    </submittedName>
</protein>
<gene>
    <name evidence="2" type="ORF">AA314_00186</name>
    <name evidence="3" type="ORF">ATI61_12242</name>
</gene>
<dbReference type="KEGG" id="age:AA314_00186"/>
<reference evidence="3 5" key="2">
    <citation type="submission" date="2018-08" db="EMBL/GenBank/DDBJ databases">
        <title>Genomic Encyclopedia of Archaeal and Bacterial Type Strains, Phase II (KMG-II): from individual species to whole genera.</title>
        <authorList>
            <person name="Goeker M."/>
        </authorList>
    </citation>
    <scope>NUCLEOTIDE SEQUENCE [LARGE SCALE GENOMIC DNA]</scope>
    <source>
        <strain evidence="3 5">DSM 2261</strain>
    </source>
</reference>
<name>A0AAC8TA40_9BACT</name>
<reference evidence="2 4" key="1">
    <citation type="submission" date="2015-05" db="EMBL/GenBank/DDBJ databases">
        <title>Genome assembly of Archangium gephyra DSM 2261.</title>
        <authorList>
            <person name="Sharma G."/>
            <person name="Subramanian S."/>
        </authorList>
    </citation>
    <scope>NUCLEOTIDE SEQUENCE [LARGE SCALE GENOMIC DNA]</scope>
    <source>
        <strain evidence="2 4">DSM 2261</strain>
    </source>
</reference>
<dbReference type="RefSeq" id="WP_047853888.1">
    <property type="nucleotide sequence ID" value="NZ_CP011509.1"/>
</dbReference>
<evidence type="ECO:0000313" key="4">
    <source>
        <dbReference type="Proteomes" id="UP000035579"/>
    </source>
</evidence>
<evidence type="ECO:0000313" key="3">
    <source>
        <dbReference type="EMBL" id="REG20342.1"/>
    </source>
</evidence>
<evidence type="ECO:0000313" key="2">
    <source>
        <dbReference type="EMBL" id="AKI98559.1"/>
    </source>
</evidence>
<dbReference type="AlphaFoldDB" id="A0AAC8TA40"/>
<evidence type="ECO:0000313" key="5">
    <source>
        <dbReference type="Proteomes" id="UP000256345"/>
    </source>
</evidence>
<feature type="compositionally biased region" description="Basic and acidic residues" evidence="1">
    <location>
        <begin position="117"/>
        <end position="132"/>
    </location>
</feature>
<feature type="region of interest" description="Disordered" evidence="1">
    <location>
        <begin position="91"/>
        <end position="145"/>
    </location>
</feature>
<proteinExistence type="predicted"/>
<sequence>MSQQKPRLKKPVEKVRAELLADPDTKRIAKSVGMELEAYVELVLDYAQNPDKQPVLHVADDAELRAAGYEPPTPEEVGQFFVAGARGELGLEGPDFNKSGFDSAPSSAGKPSLQGTEGEKPLASDDPEKRQELLNQMRKGGPGRI</sequence>